<sequence>MAFAPKLASVPTIAVRAPAGTLTVEIFEPAAAGARPLPGVVLLHDLLGLGDEIRRVARLIADRGYLVAAPDLYSRRSRVRCVVRQVGEVMRARGETFDDIDATRRALADLPGCGGSIGVVGFCQGGRFALLVAGTGDYDAAAPFYGTPLPPKIEQRLTGVCPVVASFGGKDPWNPRGTAGPQVRDILERLDVEHDVAVYPEAGHAFANRYPAQPVLRVARFGYDDAAAADAWDRVFAFFAAHLRR</sequence>
<dbReference type="InterPro" id="IPR002925">
    <property type="entry name" value="Dienelactn_hydro"/>
</dbReference>
<gene>
    <name evidence="2" type="ORF">CQY22_013770</name>
</gene>
<dbReference type="EMBL" id="PDCN02000019">
    <property type="protein sequence ID" value="PIB74172.1"/>
    <property type="molecule type" value="Genomic_DNA"/>
</dbReference>
<dbReference type="PANTHER" id="PTHR46623:SF6">
    <property type="entry name" value="ALPHA_BETA-HYDROLASES SUPERFAMILY PROTEIN"/>
    <property type="match status" value="1"/>
</dbReference>
<dbReference type="STRING" id="85968.GCA_900073015_00585"/>
<comment type="caution">
    <text evidence="2">The sequence shown here is derived from an EMBL/GenBank/DDBJ whole genome shotgun (WGS) entry which is preliminary data.</text>
</comment>
<dbReference type="Proteomes" id="UP000230551">
    <property type="component" value="Unassembled WGS sequence"/>
</dbReference>
<name>A0A2G5P740_9MYCO</name>
<organism evidence="2 3">
    <name type="scientific">Mycolicibacterium brumae</name>
    <dbReference type="NCBI Taxonomy" id="85968"/>
    <lineage>
        <taxon>Bacteria</taxon>
        <taxon>Bacillati</taxon>
        <taxon>Actinomycetota</taxon>
        <taxon>Actinomycetes</taxon>
        <taxon>Mycobacteriales</taxon>
        <taxon>Mycobacteriaceae</taxon>
        <taxon>Mycolicibacterium</taxon>
    </lineage>
</organism>
<dbReference type="Gene3D" id="3.40.50.1820">
    <property type="entry name" value="alpha/beta hydrolase"/>
    <property type="match status" value="1"/>
</dbReference>
<dbReference type="InterPro" id="IPR051049">
    <property type="entry name" value="Dienelactone_hydrolase-like"/>
</dbReference>
<evidence type="ECO:0000313" key="2">
    <source>
        <dbReference type="EMBL" id="PIB74172.1"/>
    </source>
</evidence>
<dbReference type="Pfam" id="PF01738">
    <property type="entry name" value="DLH"/>
    <property type="match status" value="1"/>
</dbReference>
<dbReference type="SUPFAM" id="SSF53474">
    <property type="entry name" value="alpha/beta-Hydrolases"/>
    <property type="match status" value="1"/>
</dbReference>
<dbReference type="GO" id="GO:0016787">
    <property type="term" value="F:hydrolase activity"/>
    <property type="evidence" value="ECO:0007669"/>
    <property type="project" value="InterPro"/>
</dbReference>
<reference evidence="2 3" key="1">
    <citation type="journal article" date="2017" name="Infect. Genet. Evol.">
        <title>The new phylogeny of the genus Mycobacterium: The old and the news.</title>
        <authorList>
            <person name="Tortoli E."/>
            <person name="Fedrizzi T."/>
            <person name="Meehan C.J."/>
            <person name="Trovato A."/>
            <person name="Grottola A."/>
            <person name="Giacobazzi E."/>
            <person name="Serpini G.F."/>
            <person name="Tagliazucchi S."/>
            <person name="Fabio A."/>
            <person name="Bettua C."/>
            <person name="Bertorelli R."/>
            <person name="Frascaro F."/>
            <person name="De Sanctis V."/>
            <person name="Pecorari M."/>
            <person name="Jousson O."/>
            <person name="Segata N."/>
            <person name="Cirillo D.M."/>
        </authorList>
    </citation>
    <scope>NUCLEOTIDE SEQUENCE [LARGE SCALE GENOMIC DNA]</scope>
    <source>
        <strain evidence="2 3">CIP1034565</strain>
    </source>
</reference>
<keyword evidence="3" id="KW-1185">Reference proteome</keyword>
<feature type="domain" description="Dienelactone hydrolase" evidence="1">
    <location>
        <begin position="27"/>
        <end position="242"/>
    </location>
</feature>
<dbReference type="OrthoDB" id="3208682at2"/>
<proteinExistence type="predicted"/>
<dbReference type="InterPro" id="IPR029058">
    <property type="entry name" value="AB_hydrolase_fold"/>
</dbReference>
<protein>
    <submittedName>
        <fullName evidence="2">Carboxymethylenebutenolidase</fullName>
    </submittedName>
</protein>
<accession>A0A2G5P740</accession>
<evidence type="ECO:0000313" key="3">
    <source>
        <dbReference type="Proteomes" id="UP000230551"/>
    </source>
</evidence>
<dbReference type="PANTHER" id="PTHR46623">
    <property type="entry name" value="CARBOXYMETHYLENEBUTENOLIDASE-RELATED"/>
    <property type="match status" value="1"/>
</dbReference>
<dbReference type="AlphaFoldDB" id="A0A2G5P740"/>
<evidence type="ECO:0000259" key="1">
    <source>
        <dbReference type="Pfam" id="PF01738"/>
    </source>
</evidence>